<dbReference type="EMBL" id="GBRH01258075">
    <property type="protein sequence ID" value="JAD39820.1"/>
    <property type="molecule type" value="Transcribed_RNA"/>
</dbReference>
<reference evidence="2" key="1">
    <citation type="submission" date="2014-09" db="EMBL/GenBank/DDBJ databases">
        <authorList>
            <person name="Magalhaes I.L.F."/>
            <person name="Oliveira U."/>
            <person name="Santos F.R."/>
            <person name="Vidigal T.H.D.A."/>
            <person name="Brescovit A.D."/>
            <person name="Santos A.J."/>
        </authorList>
    </citation>
    <scope>NUCLEOTIDE SEQUENCE</scope>
    <source>
        <tissue evidence="2">Shoot tissue taken approximately 20 cm above the soil surface</tissue>
    </source>
</reference>
<feature type="compositionally biased region" description="Low complexity" evidence="1">
    <location>
        <begin position="76"/>
        <end position="98"/>
    </location>
</feature>
<accession>A0A0A8ZSS3</accession>
<dbReference type="AlphaFoldDB" id="A0A0A8ZSS3"/>
<proteinExistence type="predicted"/>
<protein>
    <submittedName>
        <fullName evidence="2">Uncharacterized protein</fullName>
    </submittedName>
</protein>
<feature type="compositionally biased region" description="Low complexity" evidence="1">
    <location>
        <begin position="105"/>
        <end position="118"/>
    </location>
</feature>
<organism evidence="2">
    <name type="scientific">Arundo donax</name>
    <name type="common">Giant reed</name>
    <name type="synonym">Donax arundinaceus</name>
    <dbReference type="NCBI Taxonomy" id="35708"/>
    <lineage>
        <taxon>Eukaryota</taxon>
        <taxon>Viridiplantae</taxon>
        <taxon>Streptophyta</taxon>
        <taxon>Embryophyta</taxon>
        <taxon>Tracheophyta</taxon>
        <taxon>Spermatophyta</taxon>
        <taxon>Magnoliopsida</taxon>
        <taxon>Liliopsida</taxon>
        <taxon>Poales</taxon>
        <taxon>Poaceae</taxon>
        <taxon>PACMAD clade</taxon>
        <taxon>Arundinoideae</taxon>
        <taxon>Arundineae</taxon>
        <taxon>Arundo</taxon>
    </lineage>
</organism>
<name>A0A0A8ZSS3_ARUDO</name>
<evidence type="ECO:0000313" key="2">
    <source>
        <dbReference type="EMBL" id="JAD39820.1"/>
    </source>
</evidence>
<reference evidence="2" key="2">
    <citation type="journal article" date="2015" name="Data Brief">
        <title>Shoot transcriptome of the giant reed, Arundo donax.</title>
        <authorList>
            <person name="Barrero R.A."/>
            <person name="Guerrero F.D."/>
            <person name="Moolhuijzen P."/>
            <person name="Goolsby J.A."/>
            <person name="Tidwell J."/>
            <person name="Bellgard S.E."/>
            <person name="Bellgard M.I."/>
        </authorList>
    </citation>
    <scope>NUCLEOTIDE SEQUENCE</scope>
    <source>
        <tissue evidence="2">Shoot tissue taken approximately 20 cm above the soil surface</tissue>
    </source>
</reference>
<evidence type="ECO:0000256" key="1">
    <source>
        <dbReference type="SAM" id="MobiDB-lite"/>
    </source>
</evidence>
<feature type="region of interest" description="Disordered" evidence="1">
    <location>
        <begin position="20"/>
        <end position="146"/>
    </location>
</feature>
<sequence length="171" mass="16834">METSWAPPASASTVAQVLTSPPPPCLYPGVGDLPSSPFADVGAKEGSSQGELRDLGFPQPLQPSPPPTLRVTSRELAPSALPSPSLVAAASAAPTPSALAPPPSSGSAAPVASSPSAAILQSAGPPIGPDSINTAPSDTLVAPPKGSQWSAMVTSGFVQAAPWLTTGVGRQ</sequence>